<gene>
    <name evidence="2" type="ORF">PG993_006914</name>
</gene>
<evidence type="ECO:0000256" key="1">
    <source>
        <dbReference type="SAM" id="MobiDB-lite"/>
    </source>
</evidence>
<proteinExistence type="predicted"/>
<organism evidence="2 3">
    <name type="scientific">Apiospora rasikravindrae</name>
    <dbReference type="NCBI Taxonomy" id="990691"/>
    <lineage>
        <taxon>Eukaryota</taxon>
        <taxon>Fungi</taxon>
        <taxon>Dikarya</taxon>
        <taxon>Ascomycota</taxon>
        <taxon>Pezizomycotina</taxon>
        <taxon>Sordariomycetes</taxon>
        <taxon>Xylariomycetidae</taxon>
        <taxon>Amphisphaeriales</taxon>
        <taxon>Apiosporaceae</taxon>
        <taxon>Apiospora</taxon>
    </lineage>
</organism>
<feature type="region of interest" description="Disordered" evidence="1">
    <location>
        <begin position="1"/>
        <end position="54"/>
    </location>
</feature>
<sequence>MAGSSAQSVCGGATPSKPSHAIAAQTGSPSKESMAKKQTRSYMSTKNGGGNSVTALALRPETSAQSTAQRLERVAREMAEATSQL</sequence>
<comment type="caution">
    <text evidence="2">The sequence shown here is derived from an EMBL/GenBank/DDBJ whole genome shotgun (WGS) entry which is preliminary data.</text>
</comment>
<accession>A0ABR1SW11</accession>
<reference evidence="2 3" key="1">
    <citation type="submission" date="2023-01" db="EMBL/GenBank/DDBJ databases">
        <title>Analysis of 21 Apiospora genomes using comparative genomics revels a genus with tremendous synthesis potential of carbohydrate active enzymes and secondary metabolites.</title>
        <authorList>
            <person name="Sorensen T."/>
        </authorList>
    </citation>
    <scope>NUCLEOTIDE SEQUENCE [LARGE SCALE GENOMIC DNA]</scope>
    <source>
        <strain evidence="2 3">CBS 33761</strain>
    </source>
</reference>
<evidence type="ECO:0000313" key="3">
    <source>
        <dbReference type="Proteomes" id="UP001444661"/>
    </source>
</evidence>
<evidence type="ECO:0000313" key="2">
    <source>
        <dbReference type="EMBL" id="KAK8038503.1"/>
    </source>
</evidence>
<protein>
    <submittedName>
        <fullName evidence="2">Uncharacterized protein</fullName>
    </submittedName>
</protein>
<dbReference type="EMBL" id="JAQQWK010000006">
    <property type="protein sequence ID" value="KAK8038503.1"/>
    <property type="molecule type" value="Genomic_DNA"/>
</dbReference>
<keyword evidence="3" id="KW-1185">Reference proteome</keyword>
<dbReference type="Proteomes" id="UP001444661">
    <property type="component" value="Unassembled WGS sequence"/>
</dbReference>
<name>A0ABR1SW11_9PEZI</name>